<keyword evidence="1" id="KW-0805">Transcription regulation</keyword>
<protein>
    <submittedName>
        <fullName evidence="6">AraC family transcriptional regulator</fullName>
    </submittedName>
</protein>
<keyword evidence="2" id="KW-0238">DNA-binding</keyword>
<dbReference type="Gene3D" id="3.30.450.20">
    <property type="entry name" value="PAS domain"/>
    <property type="match status" value="1"/>
</dbReference>
<sequence length="741" mass="86264">MKRTKINKTNGQQHFFQRLFLFNLMLVVLITFIPVAVYYHYFSKALNEQLENLNLKTALQFQNSIDNEFLKDRMKALQTYFLDSTVDDTFTKPMTDSIRYDTIAILRIANQLDTLRNNLQNVSSIDVYYKNDNVLFYNSRFCFMNEMTCNIGARRDWLDEFQTTESQVRWIPPRQVDASDTGPIITYVRSIPYFAPPEKRKAIIAFNMEQNTLKKSLQALKKPEDGLILIVDEQGNIIAHNQIKDQVAELQDERMPWIAQVLGDRTEGMFNTDIAGNSTMVSYTKSQYNDWHYVSLVNRDLFYKRSIDLKNWLISVVLLILSVSVLISYILTKRAHKPIRHVIGDYSTKLVDLHLKAEINKPVIRHNYIMSLLHDETFTQAYLLTNDLVKADMPWKQFCSFVIQTPKLEQFENEYAASFHLIALLEENTDPDFQIWAIKDYSKQIQGILFWDDHASLSGILERIVDHIVTIYDDQYVLAYGKTYTIGETPISVSYQEALVALKYAYLLPKASRLSYAQLDVAARRRSGSSERVLGEIEGCIRLCDTEKASQLSETLKNDLIEIPCTVEYAHNLYAEVMITLRKSMEAMGLNSLQLFGYDIREKYKDFENIELLSAWMTGLMEKAIAAIEERKMSYDHNVEFKIKNYIHKHLYDDISLEVVAEELNIKANYLGKLFKKSTGINFMEYLTDCRLAEAEKLLKENQLTVNEIANKLGYNSTNHFIRIFKEKYGDTPKKYQLMFR</sequence>
<proteinExistence type="predicted"/>
<dbReference type="PRINTS" id="PR00032">
    <property type="entry name" value="HTHARAC"/>
</dbReference>
<evidence type="ECO:0000259" key="5">
    <source>
        <dbReference type="PROSITE" id="PS01124"/>
    </source>
</evidence>
<keyword evidence="4" id="KW-0472">Membrane</keyword>
<gene>
    <name evidence="6" type="ORF">RQP52_13845</name>
</gene>
<comment type="caution">
    <text evidence="6">The sequence shown here is derived from an EMBL/GenBank/DDBJ whole genome shotgun (WGS) entry which is preliminary data.</text>
</comment>
<evidence type="ECO:0000256" key="1">
    <source>
        <dbReference type="ARBA" id="ARBA00023015"/>
    </source>
</evidence>
<feature type="transmembrane region" description="Helical" evidence="4">
    <location>
        <begin position="312"/>
        <end position="331"/>
    </location>
</feature>
<keyword evidence="3" id="KW-0804">Transcription</keyword>
<dbReference type="Proteomes" id="UP001260980">
    <property type="component" value="Unassembled WGS sequence"/>
</dbReference>
<dbReference type="SUPFAM" id="SSF46689">
    <property type="entry name" value="Homeodomain-like"/>
    <property type="match status" value="2"/>
</dbReference>
<organism evidence="6 7">
    <name type="scientific">Paenibacillus violae</name>
    <dbReference type="NCBI Taxonomy" id="3077234"/>
    <lineage>
        <taxon>Bacteria</taxon>
        <taxon>Bacillati</taxon>
        <taxon>Bacillota</taxon>
        <taxon>Bacilli</taxon>
        <taxon>Bacillales</taxon>
        <taxon>Paenibacillaceae</taxon>
        <taxon>Paenibacillus</taxon>
    </lineage>
</organism>
<dbReference type="Pfam" id="PF12833">
    <property type="entry name" value="HTH_18"/>
    <property type="match status" value="1"/>
</dbReference>
<dbReference type="PANTHER" id="PTHR43280:SF10">
    <property type="entry name" value="REGULATORY PROTEIN POCR"/>
    <property type="match status" value="1"/>
</dbReference>
<evidence type="ECO:0000313" key="7">
    <source>
        <dbReference type="Proteomes" id="UP001260980"/>
    </source>
</evidence>
<dbReference type="Gene3D" id="1.10.10.60">
    <property type="entry name" value="Homeodomain-like"/>
    <property type="match status" value="2"/>
</dbReference>
<dbReference type="InterPro" id="IPR020449">
    <property type="entry name" value="Tscrpt_reg_AraC-type_HTH"/>
</dbReference>
<dbReference type="InterPro" id="IPR009057">
    <property type="entry name" value="Homeodomain-like_sf"/>
</dbReference>
<dbReference type="PROSITE" id="PS00041">
    <property type="entry name" value="HTH_ARAC_FAMILY_1"/>
    <property type="match status" value="1"/>
</dbReference>
<dbReference type="PROSITE" id="PS01124">
    <property type="entry name" value="HTH_ARAC_FAMILY_2"/>
    <property type="match status" value="1"/>
</dbReference>
<feature type="transmembrane region" description="Helical" evidence="4">
    <location>
        <begin position="20"/>
        <end position="41"/>
    </location>
</feature>
<dbReference type="PANTHER" id="PTHR43280">
    <property type="entry name" value="ARAC-FAMILY TRANSCRIPTIONAL REGULATOR"/>
    <property type="match status" value="1"/>
</dbReference>
<reference evidence="6 7" key="1">
    <citation type="submission" date="2023-10" db="EMBL/GenBank/DDBJ databases">
        <title>Paenibacillus strain PFR10 Genome sequencing and assembly.</title>
        <authorList>
            <person name="Kim I."/>
        </authorList>
    </citation>
    <scope>NUCLEOTIDE SEQUENCE [LARGE SCALE GENOMIC DNA]</scope>
    <source>
        <strain evidence="6 7">PFR10</strain>
    </source>
</reference>
<dbReference type="RefSeq" id="WP_315952204.1">
    <property type="nucleotide sequence ID" value="NZ_JAWCUD010000003.1"/>
</dbReference>
<dbReference type="InterPro" id="IPR018060">
    <property type="entry name" value="HTH_AraC"/>
</dbReference>
<feature type="domain" description="HTH araC/xylS-type" evidence="5">
    <location>
        <begin position="641"/>
        <end position="739"/>
    </location>
</feature>
<evidence type="ECO:0000256" key="4">
    <source>
        <dbReference type="SAM" id="Phobius"/>
    </source>
</evidence>
<keyword evidence="7" id="KW-1185">Reference proteome</keyword>
<accession>A0ABU3RD51</accession>
<dbReference type="InterPro" id="IPR018062">
    <property type="entry name" value="HTH_AraC-typ_CS"/>
</dbReference>
<dbReference type="EMBL" id="JAWCUD010000003">
    <property type="protein sequence ID" value="MDU0202181.1"/>
    <property type="molecule type" value="Genomic_DNA"/>
</dbReference>
<keyword evidence="4" id="KW-1133">Transmembrane helix</keyword>
<keyword evidence="4" id="KW-0812">Transmembrane</keyword>
<dbReference type="SMART" id="SM00342">
    <property type="entry name" value="HTH_ARAC"/>
    <property type="match status" value="1"/>
</dbReference>
<evidence type="ECO:0000256" key="3">
    <source>
        <dbReference type="ARBA" id="ARBA00023163"/>
    </source>
</evidence>
<evidence type="ECO:0000256" key="2">
    <source>
        <dbReference type="ARBA" id="ARBA00023125"/>
    </source>
</evidence>
<evidence type="ECO:0000313" key="6">
    <source>
        <dbReference type="EMBL" id="MDU0202181.1"/>
    </source>
</evidence>
<name>A0ABU3RD51_9BACL</name>